<keyword evidence="1" id="KW-1185">Reference proteome</keyword>
<dbReference type="InParanoid" id="A0A1S3IE05"/>
<evidence type="ECO:0000313" key="2">
    <source>
        <dbReference type="RefSeq" id="XP_013396490.2"/>
    </source>
</evidence>
<reference evidence="2" key="1">
    <citation type="submission" date="2025-08" db="UniProtKB">
        <authorList>
            <consortium name="RefSeq"/>
        </authorList>
    </citation>
    <scope>IDENTIFICATION</scope>
    <source>
        <tissue evidence="2">Gonads</tissue>
    </source>
</reference>
<dbReference type="Proteomes" id="UP000085678">
    <property type="component" value="Unplaced"/>
</dbReference>
<evidence type="ECO:0000313" key="1">
    <source>
        <dbReference type="Proteomes" id="UP000085678"/>
    </source>
</evidence>
<name>A0A1S3IE05_LINAN</name>
<protein>
    <submittedName>
        <fullName evidence="2">Uncharacterized protein LOC106163453</fullName>
    </submittedName>
</protein>
<dbReference type="RefSeq" id="XP_013396490.2">
    <property type="nucleotide sequence ID" value="XM_013541036.2"/>
</dbReference>
<proteinExistence type="predicted"/>
<dbReference type="KEGG" id="lak:106163453"/>
<organism evidence="1 2">
    <name type="scientific">Lingula anatina</name>
    <name type="common">Brachiopod</name>
    <name type="synonym">Lingula unguis</name>
    <dbReference type="NCBI Taxonomy" id="7574"/>
    <lineage>
        <taxon>Eukaryota</taxon>
        <taxon>Metazoa</taxon>
        <taxon>Spiralia</taxon>
        <taxon>Lophotrochozoa</taxon>
        <taxon>Brachiopoda</taxon>
        <taxon>Linguliformea</taxon>
        <taxon>Lingulata</taxon>
        <taxon>Lingulida</taxon>
        <taxon>Linguloidea</taxon>
        <taxon>Lingulidae</taxon>
        <taxon>Lingula</taxon>
    </lineage>
</organism>
<dbReference type="GeneID" id="106163453"/>
<sequence>MEHFDLIFDISESVESPRMPPSQPGRRTFVVPCMLKYNDLADYKLSEIALKTSLFISFPHGFFPPGLFHRLIIRLFRKYKPYHCVNGIPDVSFDHASFRLEDKTSVLHLFTAEKDIELVIDNAERNIYFNARQTVEDELSYLQETYCPRMHFGYFIRVNDKRRKIPIEAETVLKTDAIRVCVEKSDEEIELKPYRVWFTTVEKKPRSPQSLEAGKVAARLCTEHECCHWQQQIGVLIVQCR</sequence>
<dbReference type="AlphaFoldDB" id="A0A1S3IE05"/>
<gene>
    <name evidence="2" type="primary">LOC106163453</name>
</gene>
<accession>A0A1S3IE05</accession>